<dbReference type="Pfam" id="PF07534">
    <property type="entry name" value="TLD"/>
    <property type="match status" value="1"/>
</dbReference>
<protein>
    <recommendedName>
        <fullName evidence="2">TLDc domain-containing protein</fullName>
    </recommendedName>
</protein>
<evidence type="ECO:0000259" key="2">
    <source>
        <dbReference type="SMART" id="SM00584"/>
    </source>
</evidence>
<gene>
    <name evidence="3" type="ORF">Q7C36_011004</name>
</gene>
<dbReference type="PANTHER" id="PTHR14241">
    <property type="entry name" value="INTERFERON-INDUCED PROTEIN 44"/>
    <property type="match status" value="1"/>
</dbReference>
<evidence type="ECO:0000313" key="3">
    <source>
        <dbReference type="EMBL" id="KAK2846150.1"/>
    </source>
</evidence>
<comment type="caution">
    <text evidence="3">The sequence shown here is derived from an EMBL/GenBank/DDBJ whole genome shotgun (WGS) entry which is preliminary data.</text>
</comment>
<organism evidence="3 4">
    <name type="scientific">Tachysurus vachellii</name>
    <name type="common">Darkbarbel catfish</name>
    <name type="synonym">Pelteobagrus vachellii</name>
    <dbReference type="NCBI Taxonomy" id="175792"/>
    <lineage>
        <taxon>Eukaryota</taxon>
        <taxon>Metazoa</taxon>
        <taxon>Chordata</taxon>
        <taxon>Craniata</taxon>
        <taxon>Vertebrata</taxon>
        <taxon>Euteleostomi</taxon>
        <taxon>Actinopterygii</taxon>
        <taxon>Neopterygii</taxon>
        <taxon>Teleostei</taxon>
        <taxon>Ostariophysi</taxon>
        <taxon>Siluriformes</taxon>
        <taxon>Bagridae</taxon>
        <taxon>Tachysurus</taxon>
    </lineage>
</organism>
<dbReference type="InterPro" id="IPR027417">
    <property type="entry name" value="P-loop_NTPase"/>
</dbReference>
<dbReference type="PANTHER" id="PTHR14241:SF28">
    <property type="entry name" value="INTERFERON-INDUCED PROTEIN 44-LIKE"/>
    <property type="match status" value="1"/>
</dbReference>
<dbReference type="Proteomes" id="UP001187315">
    <property type="component" value="Unassembled WGS sequence"/>
</dbReference>
<dbReference type="Gene3D" id="3.40.50.300">
    <property type="entry name" value="P-loop containing nucleotide triphosphate hydrolases"/>
    <property type="match status" value="1"/>
</dbReference>
<dbReference type="SMART" id="SM00584">
    <property type="entry name" value="TLDc"/>
    <property type="match status" value="1"/>
</dbReference>
<dbReference type="InterPro" id="IPR006571">
    <property type="entry name" value="TLDc_dom"/>
</dbReference>
<proteinExistence type="inferred from homology"/>
<dbReference type="SUPFAM" id="SSF52540">
    <property type="entry name" value="P-loop containing nucleoside triphosphate hydrolases"/>
    <property type="match status" value="1"/>
</dbReference>
<dbReference type="GO" id="GO:0006955">
    <property type="term" value="P:immune response"/>
    <property type="evidence" value="ECO:0007669"/>
    <property type="project" value="TreeGrafter"/>
</dbReference>
<dbReference type="AlphaFoldDB" id="A0AA88MXC8"/>
<accession>A0AA88MXC8</accession>
<sequence>MASIVSSLTSENEVKLQKFFSRHVQFHLLYKSSHHEAGFDQLLNRFDHHGKYAIMLFLKYGAVLGAFMSKPLKQGLKYSDDEAFVFRIKGYSAKRFPESNNTKAITVTVGSDSISFGEGLNLNLINDFWYESFSTDVFNPRRTLEDQNVCCIDVELHRVQDIDDILPNPWREVVWRDTTREDLRKSFVSYKLLLESLTQVKVLLLGPVASGKSSFINSVRSAMYKRVVHLPNVGTGFEGFTQKMTTYDIRVNPRGSPTVLSLCDVMPLGDDDSTGLSYADALAVIKGHIPEGYKFQRGVTVTDTVSDYVEKPTLKEKIHCVLFVLDASKVSLYPSSLESTLRKLRTTISDLGIPQLVLLTHVDQVCLAVQKDVMDVYSSRPVQEKMQKAATLVGLPLSYVLPVKNYLSTLTVDCNTDILLLSAVMNILQAVNDSFEDQYDFPVNLTPEDDRKIKL</sequence>
<evidence type="ECO:0000313" key="4">
    <source>
        <dbReference type="Proteomes" id="UP001187315"/>
    </source>
</evidence>
<comment type="similarity">
    <text evidence="1">Belongs to the IFI44 family.</text>
</comment>
<keyword evidence="4" id="KW-1185">Reference proteome</keyword>
<feature type="domain" description="TLDc" evidence="2">
    <location>
        <begin position="5"/>
        <end position="160"/>
    </location>
</feature>
<evidence type="ECO:0000256" key="1">
    <source>
        <dbReference type="ARBA" id="ARBA00009243"/>
    </source>
</evidence>
<reference evidence="3" key="1">
    <citation type="submission" date="2023-08" db="EMBL/GenBank/DDBJ databases">
        <title>Pelteobagrus vachellii genome.</title>
        <authorList>
            <person name="Liu H."/>
        </authorList>
    </citation>
    <scope>NUCLEOTIDE SEQUENCE</scope>
    <source>
        <strain evidence="3">PRFRI_2022a</strain>
        <tissue evidence="3">Muscle</tissue>
    </source>
</reference>
<dbReference type="EMBL" id="JAVHJS010000010">
    <property type="protein sequence ID" value="KAK2846150.1"/>
    <property type="molecule type" value="Genomic_DNA"/>
</dbReference>
<name>A0AA88MXC8_TACVA</name>